<dbReference type="InterPro" id="IPR009577">
    <property type="entry name" value="Sm_multidrug_ex"/>
</dbReference>
<organism evidence="2">
    <name type="scientific">candidate division WOR-3 bacterium</name>
    <dbReference type="NCBI Taxonomy" id="2052148"/>
    <lineage>
        <taxon>Bacteria</taxon>
        <taxon>Bacteria division WOR-3</taxon>
    </lineage>
</organism>
<sequence length="231" mass="25584">MKKANLEKGWILSAGNLNSARLLIFFLLLMVPALIYAGTGERLAQGLKLRGLSPQLIVFLISTVPIVELRGAVPIGNNLFGLPLWQTVLLAITGNMVPIVLVLLFLEKLVEWLGHIRLFRRFFDWLFKRTRKRSAVIARFEFWGLVIFVGIPLPMTGAWTGSVAAVLLGMSYWRALLGILLGVVMAAIIVTSLSLLKWWGALIVGVVLLVLVLRQLLVLRGKSRPAPPSEN</sequence>
<feature type="transmembrane region" description="Helical" evidence="1">
    <location>
        <begin position="198"/>
        <end position="217"/>
    </location>
</feature>
<name>A0A7V3PSK7_UNCW3</name>
<reference evidence="2" key="1">
    <citation type="journal article" date="2020" name="mSystems">
        <title>Genome- and Community-Level Interaction Insights into Carbon Utilization and Element Cycling Functions of Hydrothermarchaeota in Hydrothermal Sediment.</title>
        <authorList>
            <person name="Zhou Z."/>
            <person name="Liu Y."/>
            <person name="Xu W."/>
            <person name="Pan J."/>
            <person name="Luo Z.H."/>
            <person name="Li M."/>
        </authorList>
    </citation>
    <scope>NUCLEOTIDE SEQUENCE [LARGE SCALE GENOMIC DNA]</scope>
    <source>
        <strain evidence="2">SpSt-914</strain>
    </source>
</reference>
<accession>A0A7V3PSK7</accession>
<evidence type="ECO:0000313" key="2">
    <source>
        <dbReference type="EMBL" id="HGD12734.1"/>
    </source>
</evidence>
<dbReference type="EMBL" id="DTMZ01000023">
    <property type="protein sequence ID" value="HGD12734.1"/>
    <property type="molecule type" value="Genomic_DNA"/>
</dbReference>
<dbReference type="Pfam" id="PF06695">
    <property type="entry name" value="Sm_multidrug_ex"/>
    <property type="match status" value="1"/>
</dbReference>
<evidence type="ECO:0000256" key="1">
    <source>
        <dbReference type="SAM" id="Phobius"/>
    </source>
</evidence>
<keyword evidence="1" id="KW-1133">Transmembrane helix</keyword>
<feature type="transmembrane region" description="Helical" evidence="1">
    <location>
        <begin position="87"/>
        <end position="106"/>
    </location>
</feature>
<feature type="transmembrane region" description="Helical" evidence="1">
    <location>
        <begin position="136"/>
        <end position="159"/>
    </location>
</feature>
<feature type="transmembrane region" description="Helical" evidence="1">
    <location>
        <begin position="171"/>
        <end position="191"/>
    </location>
</feature>
<feature type="transmembrane region" description="Helical" evidence="1">
    <location>
        <begin position="20"/>
        <end position="37"/>
    </location>
</feature>
<protein>
    <recommendedName>
        <fullName evidence="3">Small multi-drug export (Modular protein)</fullName>
    </recommendedName>
</protein>
<dbReference type="AlphaFoldDB" id="A0A7V3PSK7"/>
<proteinExistence type="predicted"/>
<keyword evidence="1" id="KW-0812">Transmembrane</keyword>
<gene>
    <name evidence="2" type="ORF">ENX16_01430</name>
</gene>
<evidence type="ECO:0008006" key="3">
    <source>
        <dbReference type="Google" id="ProtNLM"/>
    </source>
</evidence>
<keyword evidence="1" id="KW-0472">Membrane</keyword>
<dbReference type="PANTHER" id="PTHR36007">
    <property type="entry name" value="TRANSPORT PROTEIN-RELATED"/>
    <property type="match status" value="1"/>
</dbReference>
<dbReference type="PANTHER" id="PTHR36007:SF2">
    <property type="entry name" value="TRANSPORT PROTEIN-RELATED"/>
    <property type="match status" value="1"/>
</dbReference>
<feature type="transmembrane region" description="Helical" evidence="1">
    <location>
        <begin position="49"/>
        <end position="67"/>
    </location>
</feature>
<comment type="caution">
    <text evidence="2">The sequence shown here is derived from an EMBL/GenBank/DDBJ whole genome shotgun (WGS) entry which is preliminary data.</text>
</comment>